<evidence type="ECO:0000313" key="2">
    <source>
        <dbReference type="EMBL" id="RNM17304.1"/>
    </source>
</evidence>
<protein>
    <recommendedName>
        <fullName evidence="4">Ig-like domain-containing protein</fullName>
    </recommendedName>
</protein>
<proteinExistence type="predicted"/>
<gene>
    <name evidence="2" type="ORF">EFL26_00485</name>
</gene>
<dbReference type="Proteomes" id="UP000279994">
    <property type="component" value="Unassembled WGS sequence"/>
</dbReference>
<name>A0A3N0GXU4_9ACTN</name>
<evidence type="ECO:0000256" key="1">
    <source>
        <dbReference type="SAM" id="SignalP"/>
    </source>
</evidence>
<evidence type="ECO:0000313" key="3">
    <source>
        <dbReference type="Proteomes" id="UP000279994"/>
    </source>
</evidence>
<feature type="signal peptide" evidence="1">
    <location>
        <begin position="1"/>
        <end position="24"/>
    </location>
</feature>
<sequence length="406" mass="41228">MTNKRLIVVLVVAVGMLGALGVTAAFSKASLASPTITSGPAAATTSRTATFAFTGPSGATFKCGLDGAATVTCASPQTYSSLADGSHVFNVVSVKAGETSAPTSFGWTVDNVAPAQPTITSAPAALASSSSALFSFSGPEAGLRYSCSLDGAAYAPCTSPTSYSSLAQGNHTFAVRATDAAGNVGNPAASSWRVDTIAPPAPSLTTKPSNPTTNATNDFAWTVAESGATSECSLENGAWSPCTSPYRWVIGTNNYGQHQFAVRSRDAAGNTSAATQYTFKYEKGLPSSGVPFQISGSVSALVIGVWKTIAVTVTNPNSVPIYVSALQVTAAPDSTPSGCLTAPNLEFEQSNISGSNTLIVPANGSVTLPAQGVSAPQMRLKDLPTVNQDVCKNKSFALSYSGTATN</sequence>
<reference evidence="2 3" key="1">
    <citation type="submission" date="2018-11" db="EMBL/GenBank/DDBJ databases">
        <authorList>
            <person name="Li F."/>
        </authorList>
    </citation>
    <scope>NUCLEOTIDE SEQUENCE [LARGE SCALE GENOMIC DNA]</scope>
    <source>
        <strain evidence="2 3">Gsoil 818</strain>
    </source>
</reference>
<dbReference type="Gene3D" id="3.30.420.430">
    <property type="match status" value="2"/>
</dbReference>
<dbReference type="PANTHER" id="PTHR34677:SF3">
    <property type="entry name" value="BACTERIAL IG-LIKE DOMAIN-CONTAINING PROTEIN"/>
    <property type="match status" value="1"/>
</dbReference>
<accession>A0A3N0GXU4</accession>
<comment type="caution">
    <text evidence="2">The sequence shown here is derived from an EMBL/GenBank/DDBJ whole genome shotgun (WGS) entry which is preliminary data.</text>
</comment>
<dbReference type="OrthoDB" id="5145222at2"/>
<keyword evidence="3" id="KW-1185">Reference proteome</keyword>
<evidence type="ECO:0008006" key="4">
    <source>
        <dbReference type="Google" id="ProtNLM"/>
    </source>
</evidence>
<dbReference type="EMBL" id="RJSF01000003">
    <property type="protein sequence ID" value="RNM17304.1"/>
    <property type="molecule type" value="Genomic_DNA"/>
</dbReference>
<dbReference type="AlphaFoldDB" id="A0A3N0GXU4"/>
<dbReference type="RefSeq" id="WP_123220926.1">
    <property type="nucleotide sequence ID" value="NZ_RJSF01000003.1"/>
</dbReference>
<organism evidence="2 3">
    <name type="scientific">Nocardioides pocheonensis</name>
    <dbReference type="NCBI Taxonomy" id="661485"/>
    <lineage>
        <taxon>Bacteria</taxon>
        <taxon>Bacillati</taxon>
        <taxon>Actinomycetota</taxon>
        <taxon>Actinomycetes</taxon>
        <taxon>Propionibacteriales</taxon>
        <taxon>Nocardioidaceae</taxon>
        <taxon>Nocardioides</taxon>
    </lineage>
</organism>
<keyword evidence="1" id="KW-0732">Signal</keyword>
<dbReference type="PANTHER" id="PTHR34677">
    <property type="match status" value="1"/>
</dbReference>
<feature type="chain" id="PRO_5018104752" description="Ig-like domain-containing protein" evidence="1">
    <location>
        <begin position="25"/>
        <end position="406"/>
    </location>
</feature>